<evidence type="ECO:0000256" key="3">
    <source>
        <dbReference type="ARBA" id="ARBA00022692"/>
    </source>
</evidence>
<dbReference type="SUPFAM" id="SSF161111">
    <property type="entry name" value="Cation efflux protein transmembrane domain-like"/>
    <property type="match status" value="1"/>
</dbReference>
<evidence type="ECO:0000259" key="7">
    <source>
        <dbReference type="Pfam" id="PF01545"/>
    </source>
</evidence>
<feature type="domain" description="Cation efflux protein transmembrane" evidence="7">
    <location>
        <begin position="18"/>
        <end position="204"/>
    </location>
</feature>
<dbReference type="OrthoDB" id="9104644at2"/>
<dbReference type="Pfam" id="PF01545">
    <property type="entry name" value="Cation_efflux"/>
    <property type="match status" value="1"/>
</dbReference>
<dbReference type="PANTHER" id="PTHR43840">
    <property type="entry name" value="MITOCHONDRIAL METAL TRANSPORTER 1-RELATED"/>
    <property type="match status" value="1"/>
</dbReference>
<evidence type="ECO:0000256" key="4">
    <source>
        <dbReference type="ARBA" id="ARBA00022989"/>
    </source>
</evidence>
<dbReference type="InterPro" id="IPR027469">
    <property type="entry name" value="Cation_efflux_TMD_sf"/>
</dbReference>
<keyword evidence="5 6" id="KW-0472">Membrane</keyword>
<proteinExistence type="predicted"/>
<protein>
    <submittedName>
        <fullName evidence="8">Cation diffusion facilitator family transporter</fullName>
    </submittedName>
</protein>
<feature type="transmembrane region" description="Helical" evidence="6">
    <location>
        <begin position="86"/>
        <end position="104"/>
    </location>
</feature>
<dbReference type="EMBL" id="FCOC02000018">
    <property type="protein sequence ID" value="SAL45356.1"/>
    <property type="molecule type" value="Genomic_DNA"/>
</dbReference>
<feature type="transmembrane region" description="Helical" evidence="6">
    <location>
        <begin position="116"/>
        <end position="135"/>
    </location>
</feature>
<sequence length="219" mass="22634">MPTVTAQPEQVSLRAARLGIATNVALMTIEIATGYLTGSHAIVADGIHTLVDLVIDAILFLPLWLSNRAGVAPPLAARRKAWLPSTAAAAVLMLVGGELIWQGLCATSTDGDISPPAQTAAIFIAILVICTREYVARHFHMAAGQLDPAETEAAGLLTAGAWHARADAVSAGAAAIGAAGTLGGIAHLDQLATLLIGSLMLAMGLLQEGNRIKAYYRRA</sequence>
<evidence type="ECO:0000313" key="8">
    <source>
        <dbReference type="EMBL" id="SAL45356.1"/>
    </source>
</evidence>
<feature type="transmembrane region" description="Helical" evidence="6">
    <location>
        <begin position="46"/>
        <end position="65"/>
    </location>
</feature>
<comment type="subcellular location">
    <subcellularLocation>
        <location evidence="1">Membrane</location>
        <topology evidence="1">Multi-pass membrane protein</topology>
    </subcellularLocation>
</comment>
<evidence type="ECO:0000256" key="5">
    <source>
        <dbReference type="ARBA" id="ARBA00023136"/>
    </source>
</evidence>
<evidence type="ECO:0000256" key="2">
    <source>
        <dbReference type="ARBA" id="ARBA00022448"/>
    </source>
</evidence>
<dbReference type="AlphaFoldDB" id="A0A158HM76"/>
<keyword evidence="2" id="KW-0813">Transport</keyword>
<dbReference type="GO" id="GO:0008324">
    <property type="term" value="F:monoatomic cation transmembrane transporter activity"/>
    <property type="evidence" value="ECO:0007669"/>
    <property type="project" value="InterPro"/>
</dbReference>
<evidence type="ECO:0000313" key="9">
    <source>
        <dbReference type="Proteomes" id="UP000054893"/>
    </source>
</evidence>
<organism evidence="8 9">
    <name type="scientific">Caballeronia sordidicola</name>
    <name type="common">Burkholderia sordidicola</name>
    <dbReference type="NCBI Taxonomy" id="196367"/>
    <lineage>
        <taxon>Bacteria</taxon>
        <taxon>Pseudomonadati</taxon>
        <taxon>Pseudomonadota</taxon>
        <taxon>Betaproteobacteria</taxon>
        <taxon>Burkholderiales</taxon>
        <taxon>Burkholderiaceae</taxon>
        <taxon>Caballeronia</taxon>
    </lineage>
</organism>
<keyword evidence="4 6" id="KW-1133">Transmembrane helix</keyword>
<dbReference type="InterPro" id="IPR050291">
    <property type="entry name" value="CDF_Transporter"/>
</dbReference>
<evidence type="ECO:0000256" key="6">
    <source>
        <dbReference type="SAM" id="Phobius"/>
    </source>
</evidence>
<reference evidence="8 9" key="1">
    <citation type="submission" date="2016-01" db="EMBL/GenBank/DDBJ databases">
        <authorList>
            <person name="Oliw E.H."/>
        </authorList>
    </citation>
    <scope>NUCLEOTIDE SEQUENCE [LARGE SCALE GENOMIC DNA]</scope>
    <source>
        <strain evidence="8">LMG 22029</strain>
    </source>
</reference>
<dbReference type="InterPro" id="IPR058533">
    <property type="entry name" value="Cation_efflux_TM"/>
</dbReference>
<dbReference type="Gene3D" id="1.20.1510.10">
    <property type="entry name" value="Cation efflux protein transmembrane domain"/>
    <property type="match status" value="1"/>
</dbReference>
<gene>
    <name evidence="8" type="ORF">AWB64_04804</name>
</gene>
<evidence type="ECO:0000256" key="1">
    <source>
        <dbReference type="ARBA" id="ARBA00004141"/>
    </source>
</evidence>
<dbReference type="PANTHER" id="PTHR43840:SF15">
    <property type="entry name" value="MITOCHONDRIAL METAL TRANSPORTER 1-RELATED"/>
    <property type="match status" value="1"/>
</dbReference>
<dbReference type="GO" id="GO:0016020">
    <property type="term" value="C:membrane"/>
    <property type="evidence" value="ECO:0007669"/>
    <property type="project" value="UniProtKB-SubCell"/>
</dbReference>
<keyword evidence="3 6" id="KW-0812">Transmembrane</keyword>
<accession>A0A158HM76</accession>
<name>A0A158HM76_CABSO</name>
<dbReference type="RefSeq" id="WP_075643332.1">
    <property type="nucleotide sequence ID" value="NZ_FCOC02000018.1"/>
</dbReference>
<dbReference type="Proteomes" id="UP000054893">
    <property type="component" value="Unassembled WGS sequence"/>
</dbReference>